<feature type="region of interest" description="Disordered" evidence="7">
    <location>
        <begin position="97"/>
        <end position="126"/>
    </location>
</feature>
<sequence>MEHATHIHTAETQLANVPSLAIMPDRVPRSARGGRKWLHILTTGRSQSSFDVLEHVRDQPIASVQRCTLSLTRDTDCSKSQRKVKSKLKRLTSYITTAMSSSKHKSGPQNDTADTRSDTKQNENDHRFRNRFQSAPELLLWKNSNRGAHLSNLPGVAWEDVCDATVAISEGSSDSDSLFGDDLTALTPNEALIKSTRFTSEYIEHLFHELAIQVENVAEVVEILNAQFGTLEMDMISLEAHLGNKLIVLVGILIFEELGYCEDLVDRSMLLQVLEVIHSRYSSQNPFHNACHAADVMHGLYVLLSITHLKESTSRHNQFAVLLAAVMHDIEHVGLTNDFLMKSKHRIALENPGKAPMEEMHAVIADNLLQDPQINFLNRLDDTQRTQVLEVVERTILSTALCVQRTLLQDVKQLCEMWQVNGGGDKCPLPFDDQLVLLRLAMHVSDIGQTMKPFLVHQKWVYRLNEEQFLQGDMDKRMHLLITPSSCDRSQWNKKQFLESQIVFLERFAAPAIETLSQVPFVEVNYLAQSLSRNVAQWKQQLEEFALVSET</sequence>
<feature type="binding site" evidence="4">
    <location>
        <begin position="288"/>
        <end position="292"/>
    </location>
    <ligand>
        <name>AMP</name>
        <dbReference type="ChEBI" id="CHEBI:456215"/>
    </ligand>
</feature>
<feature type="binding site" evidence="5">
    <location>
        <position position="446"/>
    </location>
    <ligand>
        <name>Zn(2+)</name>
        <dbReference type="ChEBI" id="CHEBI:29105"/>
        <label>1</label>
    </ligand>
</feature>
<comment type="caution">
    <text evidence="9">The sequence shown here is derived from an EMBL/GenBank/DDBJ whole genome shotgun (WGS) entry which is preliminary data.</text>
</comment>
<evidence type="ECO:0000313" key="10">
    <source>
        <dbReference type="Proteomes" id="UP000053237"/>
    </source>
</evidence>
<feature type="binding site" evidence="5">
    <location>
        <position position="329"/>
    </location>
    <ligand>
        <name>Zn(2+)</name>
        <dbReference type="ChEBI" id="CHEBI:29105"/>
        <label>1</label>
    </ligand>
</feature>
<dbReference type="InterPro" id="IPR023088">
    <property type="entry name" value="PDEase"/>
</dbReference>
<accession>A0A024GPX2</accession>
<feature type="compositionally biased region" description="Polar residues" evidence="7">
    <location>
        <begin position="97"/>
        <end position="112"/>
    </location>
</feature>
<comment type="cofactor">
    <cofactor evidence="6">
        <name>a divalent metal cation</name>
        <dbReference type="ChEBI" id="CHEBI:60240"/>
    </cofactor>
    <text evidence="6">Binds 2 divalent metal cations per subunit. Site 1 may preferentially bind zinc ions, while site 2 has a preference for magnesium and/or manganese ions.</text>
</comment>
<dbReference type="InterPro" id="IPR036971">
    <property type="entry name" value="PDEase_catalytic_dom_sf"/>
</dbReference>
<dbReference type="Proteomes" id="UP000053237">
    <property type="component" value="Unassembled WGS sequence"/>
</dbReference>
<feature type="active site" description="Proton donor" evidence="3">
    <location>
        <position position="288"/>
    </location>
</feature>
<gene>
    <name evidence="9" type="ORF">BN9_101160</name>
</gene>
<comment type="similarity">
    <text evidence="6">Belongs to the cyclic nucleotide phosphodiesterase family.</text>
</comment>
<dbReference type="InParanoid" id="A0A024GPX2"/>
<keyword evidence="2 6" id="KW-0378">Hydrolase</keyword>
<evidence type="ECO:0000313" key="9">
    <source>
        <dbReference type="EMBL" id="CCI48907.1"/>
    </source>
</evidence>
<dbReference type="PROSITE" id="PS51845">
    <property type="entry name" value="PDEASE_I_2"/>
    <property type="match status" value="1"/>
</dbReference>
<feature type="binding site" evidence="5">
    <location>
        <position position="329"/>
    </location>
    <ligand>
        <name>Zn(2+)</name>
        <dbReference type="ChEBI" id="CHEBI:29105"/>
        <label>2</label>
    </ligand>
</feature>
<dbReference type="InterPro" id="IPR002073">
    <property type="entry name" value="PDEase_catalytic_dom"/>
</dbReference>
<evidence type="ECO:0000256" key="2">
    <source>
        <dbReference type="ARBA" id="ARBA00022801"/>
    </source>
</evidence>
<keyword evidence="10" id="KW-1185">Reference proteome</keyword>
<evidence type="ECO:0000256" key="7">
    <source>
        <dbReference type="SAM" id="MobiDB-lite"/>
    </source>
</evidence>
<feature type="compositionally biased region" description="Basic and acidic residues" evidence="7">
    <location>
        <begin position="113"/>
        <end position="126"/>
    </location>
</feature>
<dbReference type="Gene3D" id="1.10.1300.10">
    <property type="entry name" value="3'5'-cyclic nucleotide phosphodiesterase, catalytic domain"/>
    <property type="match status" value="1"/>
</dbReference>
<feature type="binding site" evidence="4">
    <location>
        <position position="329"/>
    </location>
    <ligand>
        <name>AMP</name>
        <dbReference type="ChEBI" id="CHEBI:456215"/>
    </ligand>
</feature>
<feature type="binding site" evidence="4">
    <location>
        <position position="446"/>
    </location>
    <ligand>
        <name>AMP</name>
        <dbReference type="ChEBI" id="CHEBI:456215"/>
    </ligand>
</feature>
<dbReference type="GO" id="GO:0004114">
    <property type="term" value="F:3',5'-cyclic-nucleotide phosphodiesterase activity"/>
    <property type="evidence" value="ECO:0007669"/>
    <property type="project" value="InterPro"/>
</dbReference>
<evidence type="ECO:0000259" key="8">
    <source>
        <dbReference type="PROSITE" id="PS51845"/>
    </source>
</evidence>
<evidence type="ECO:0000256" key="3">
    <source>
        <dbReference type="PIRSR" id="PIRSR623088-1"/>
    </source>
</evidence>
<proteinExistence type="inferred from homology"/>
<evidence type="ECO:0000256" key="5">
    <source>
        <dbReference type="PIRSR" id="PIRSR623088-3"/>
    </source>
</evidence>
<dbReference type="InterPro" id="IPR023174">
    <property type="entry name" value="PDEase_CS"/>
</dbReference>
<dbReference type="STRING" id="65357.A0A024GPX2"/>
<dbReference type="PROSITE" id="PS00126">
    <property type="entry name" value="PDEASE_I_1"/>
    <property type="match status" value="1"/>
</dbReference>
<dbReference type="Pfam" id="PF00233">
    <property type="entry name" value="PDEase_I"/>
    <property type="match status" value="1"/>
</dbReference>
<name>A0A024GPX2_9STRA</name>
<dbReference type="EMBL" id="CAIX01000255">
    <property type="protein sequence ID" value="CCI48907.1"/>
    <property type="molecule type" value="Genomic_DNA"/>
</dbReference>
<evidence type="ECO:0000256" key="4">
    <source>
        <dbReference type="PIRSR" id="PIRSR623088-2"/>
    </source>
</evidence>
<feature type="binding site" evidence="5">
    <location>
        <position position="292"/>
    </location>
    <ligand>
        <name>Zn(2+)</name>
        <dbReference type="ChEBI" id="CHEBI:29105"/>
        <label>1</label>
    </ligand>
</feature>
<dbReference type="PRINTS" id="PR00387">
    <property type="entry name" value="PDIESTERASE1"/>
</dbReference>
<keyword evidence="1 5" id="KW-0479">Metal-binding</keyword>
<evidence type="ECO:0000256" key="6">
    <source>
        <dbReference type="RuleBase" id="RU363067"/>
    </source>
</evidence>
<reference evidence="9 10" key="1">
    <citation type="submission" date="2012-05" db="EMBL/GenBank/DDBJ databases">
        <title>Recombination and specialization in a pathogen metapopulation.</title>
        <authorList>
            <person name="Gardiner A."/>
            <person name="Kemen E."/>
            <person name="Schultz-Larsen T."/>
            <person name="MacLean D."/>
            <person name="Van Oosterhout C."/>
            <person name="Jones J.D.G."/>
        </authorList>
    </citation>
    <scope>NUCLEOTIDE SEQUENCE [LARGE SCALE GENOMIC DNA]</scope>
    <source>
        <strain evidence="9 10">Ac Nc2</strain>
    </source>
</reference>
<dbReference type="EC" id="3.1.4.-" evidence="6"/>
<dbReference type="PANTHER" id="PTHR11347">
    <property type="entry name" value="CYCLIC NUCLEOTIDE PHOSPHODIESTERASE"/>
    <property type="match status" value="1"/>
</dbReference>
<feature type="domain" description="PDEase" evidence="8">
    <location>
        <begin position="212"/>
        <end position="545"/>
    </location>
</feature>
<organism evidence="9 10">
    <name type="scientific">Albugo candida</name>
    <dbReference type="NCBI Taxonomy" id="65357"/>
    <lineage>
        <taxon>Eukaryota</taxon>
        <taxon>Sar</taxon>
        <taxon>Stramenopiles</taxon>
        <taxon>Oomycota</taxon>
        <taxon>Peronosporomycetes</taxon>
        <taxon>Albuginales</taxon>
        <taxon>Albuginaceae</taxon>
        <taxon>Albugo</taxon>
    </lineage>
</organism>
<feature type="binding site" evidence="4">
    <location>
        <position position="501"/>
    </location>
    <ligand>
        <name>AMP</name>
        <dbReference type="ChEBI" id="CHEBI:456215"/>
    </ligand>
</feature>
<dbReference type="GO" id="GO:0046872">
    <property type="term" value="F:metal ion binding"/>
    <property type="evidence" value="ECO:0007669"/>
    <property type="project" value="UniProtKB-KW"/>
</dbReference>
<dbReference type="OrthoDB" id="546632at2759"/>
<dbReference type="SUPFAM" id="SSF109604">
    <property type="entry name" value="HD-domain/PDEase-like"/>
    <property type="match status" value="1"/>
</dbReference>
<dbReference type="GO" id="GO:0007165">
    <property type="term" value="P:signal transduction"/>
    <property type="evidence" value="ECO:0007669"/>
    <property type="project" value="InterPro"/>
</dbReference>
<dbReference type="AlphaFoldDB" id="A0A024GPX2"/>
<protein>
    <recommendedName>
        <fullName evidence="6">Phosphodiesterase</fullName>
        <ecNumber evidence="6">3.1.4.-</ecNumber>
    </recommendedName>
</protein>
<evidence type="ECO:0000256" key="1">
    <source>
        <dbReference type="ARBA" id="ARBA00022723"/>
    </source>
</evidence>
<feature type="binding site" evidence="5">
    <location>
        <position position="328"/>
    </location>
    <ligand>
        <name>Zn(2+)</name>
        <dbReference type="ChEBI" id="CHEBI:29105"/>
        <label>1</label>
    </ligand>
</feature>